<reference evidence="1 2" key="1">
    <citation type="submission" date="2019-06" db="EMBL/GenBank/DDBJ databases">
        <title>A distant relative of Phikzvirus genus phages from a therapeutic phage collection.</title>
        <authorList>
            <person name="Hejnowicz M.S."/>
            <person name="Dabrowski K."/>
            <person name="Gawor J."/>
            <person name="Weber-Dabrowska B."/>
            <person name="Gromadka R."/>
            <person name="Lobocka M.B."/>
        </authorList>
    </citation>
    <scope>NUCLEOTIDE SEQUENCE [LARGE SCALE GENOMIC DNA]</scope>
</reference>
<dbReference type="RefSeq" id="YP_010660869.1">
    <property type="nucleotide sequence ID" value="NC_070882.1"/>
</dbReference>
<sequence length="342" mass="39244">MIINASLNRAMFSTQTNEAAELLLLSYLRTSPDAAATEDNATKRILAAKDNLVALWKNGCRFVIDDDHRWIISEFGNAIRIAYQGRIRGSWTTFGINLVDINNGEAVLNVIRARLRTGYPADELQPGSNIKGHLYEDYKVNGSGMWAVGRIILGLQPNGVFLWATLERLYEVAKYHKLYADIVDDFGINHDRDYLNNIVDGKWVVNEANAKAVLNSYFVSMLKFFYERGFYYQDTIDGGRIDIRSNVGSYHFDGKNATAHTINITYLSENSYEVRDNEWEFCWDCNNTEYFPLEAPVEALTAFQTRVDKEHIYMATGRGYKLEDIHNIQRTKREPTEWEQGK</sequence>
<dbReference type="KEGG" id="vg:77936879"/>
<accession>A0A5C1K6U1</accession>
<dbReference type="EMBL" id="MN103543">
    <property type="protein sequence ID" value="QEM41858.1"/>
    <property type="molecule type" value="Genomic_DNA"/>
</dbReference>
<evidence type="ECO:0000313" key="2">
    <source>
        <dbReference type="Proteomes" id="UP000322144"/>
    </source>
</evidence>
<dbReference type="Proteomes" id="UP000322144">
    <property type="component" value="Segment"/>
</dbReference>
<keyword evidence="2" id="KW-1185">Reference proteome</keyword>
<dbReference type="GeneID" id="77936879"/>
<evidence type="ECO:0000313" key="1">
    <source>
        <dbReference type="EMBL" id="QEM41858.1"/>
    </source>
</evidence>
<proteinExistence type="predicted"/>
<organism evidence="1 2">
    <name type="scientific">Pseudomonas phage vB_PaeM_PS119XW</name>
    <dbReference type="NCBI Taxonomy" id="2601632"/>
    <lineage>
        <taxon>Viruses</taxon>
        <taxon>Duplodnaviria</taxon>
        <taxon>Heunggongvirae</taxon>
        <taxon>Uroviricota</taxon>
        <taxon>Caudoviricetes</taxon>
        <taxon>Chimalliviridae</taxon>
        <taxon>Pawinskivirus</taxon>
        <taxon>Pawinskivirus PS119XW</taxon>
    </lineage>
</organism>
<name>A0A5C1K6U1_9CAUD</name>
<protein>
    <submittedName>
        <fullName evidence="1">Uncharacterized protein</fullName>
    </submittedName>
</protein>